<keyword evidence="9 17" id="KW-0863">Zinc-finger</keyword>
<keyword evidence="14 17" id="KW-1035">Host cytoplasm</keyword>
<dbReference type="InterPro" id="IPR038485">
    <property type="entry name" value="Z_RING-type_Znf_sf"/>
</dbReference>
<dbReference type="GO" id="GO:0039702">
    <property type="term" value="P:viral budding via host ESCRT complex"/>
    <property type="evidence" value="ECO:0007669"/>
    <property type="project" value="UniProtKB-UniRule"/>
</dbReference>
<keyword evidence="12 17" id="KW-1043">Host membrane</keyword>
<dbReference type="GO" id="GO:0046761">
    <property type="term" value="P:viral budding from plasma membrane"/>
    <property type="evidence" value="ECO:0007669"/>
    <property type="project" value="UniProtKB-UniRule"/>
</dbReference>
<comment type="similarity">
    <text evidence="1 17 18">Belongs to the arenaviridae Z protein family.</text>
</comment>
<keyword evidence="5 17" id="KW-1188">Viral release from host cell</keyword>
<feature type="region of interest" description="Disordered" evidence="20">
    <location>
        <begin position="1"/>
        <end position="24"/>
    </location>
</feature>
<feature type="domain" description="RING finger protein Z zinc finger" evidence="21">
    <location>
        <begin position="33"/>
        <end position="82"/>
    </location>
</feature>
<dbReference type="Pfam" id="PF03854">
    <property type="entry name" value="zf-P11"/>
    <property type="match status" value="1"/>
</dbReference>
<dbReference type="EMBL" id="MZ065536">
    <property type="protein sequence ID" value="QWQ58022.1"/>
    <property type="molecule type" value="Genomic_RNA"/>
</dbReference>
<evidence type="ECO:0000256" key="18">
    <source>
        <dbReference type="PIRNR" id="PIRNR004030"/>
    </source>
</evidence>
<dbReference type="GO" id="GO:0044423">
    <property type="term" value="C:virion component"/>
    <property type="evidence" value="ECO:0007669"/>
    <property type="project" value="UniProtKB-UniRule"/>
</dbReference>
<dbReference type="HAMAP" id="MF_04087">
    <property type="entry name" value="ARENA_Z"/>
    <property type="match status" value="1"/>
</dbReference>
<dbReference type="GO" id="GO:0016020">
    <property type="term" value="C:membrane"/>
    <property type="evidence" value="ECO:0007669"/>
    <property type="project" value="UniProtKB-UniRule"/>
</dbReference>
<organism evidence="22 23">
    <name type="scientific">Bitu virus</name>
    <dbReference type="NCBI Taxonomy" id="3070199"/>
    <lineage>
        <taxon>Viruses</taxon>
        <taxon>Riboviria</taxon>
        <taxon>Orthornavirae</taxon>
        <taxon>Negarnaviricota</taxon>
        <taxon>Polyploviricotina</taxon>
        <taxon>Bunyaviricetes</taxon>
        <taxon>Hareavirales</taxon>
        <taxon>Arenaviridae</taxon>
        <taxon>Mammarenavirus</taxon>
        <taxon>Mammarenavirus bituense</taxon>
    </lineage>
</organism>
<dbReference type="GO" id="GO:0008270">
    <property type="term" value="F:zinc ion binding"/>
    <property type="evidence" value="ECO:0007669"/>
    <property type="project" value="UniProtKB-UniRule"/>
</dbReference>
<dbReference type="Gene3D" id="3.30.160.310">
    <property type="match status" value="1"/>
</dbReference>
<comment type="subcellular location">
    <subcellularLocation>
        <location evidence="17 18">Virion</location>
    </subcellularLocation>
    <subcellularLocation>
        <location evidence="17 18">Host cytoplasm</location>
        <location evidence="17 18">Host perinuclear region</location>
    </subcellularLocation>
    <subcellularLocation>
        <location evidence="17 18">Host cell membrane</location>
        <topology evidence="17">Lipid-anchor</topology>
        <orientation evidence="17">Cytoplasmic side</orientation>
    </subcellularLocation>
    <text evidence="17 18">Mainly perinuclear. During budding, associates at the inner side of the plasma membrane of infected cells.</text>
</comment>
<evidence type="ECO:0000256" key="1">
    <source>
        <dbReference type="ARBA" id="ARBA00005503"/>
    </source>
</evidence>
<keyword evidence="11 17" id="KW-0946">Virion</keyword>
<evidence type="ECO:0000256" key="3">
    <source>
        <dbReference type="ARBA" id="ARBA00022511"/>
    </source>
</evidence>
<keyword evidence="15 17" id="KW-0449">Lipoprotein</keyword>
<keyword evidence="10 17" id="KW-0862">Zinc</keyword>
<keyword evidence="2 17" id="KW-1187">Viral budding via the host ESCRT complexes</keyword>
<accession>A0A8F1NKQ8</accession>
<evidence type="ECO:0000256" key="8">
    <source>
        <dbReference type="ARBA" id="ARBA00022723"/>
    </source>
</evidence>
<comment type="caution">
    <text evidence="17">Lacks conserved residue(s) required for the propagation of feature annotation.</text>
</comment>
<feature type="zinc finger region" description="RING-type; atypical" evidence="17">
    <location>
        <begin position="37"/>
        <end position="73"/>
    </location>
</feature>
<evidence type="ECO:0000256" key="10">
    <source>
        <dbReference type="ARBA" id="ARBA00022833"/>
    </source>
</evidence>
<evidence type="ECO:0000256" key="15">
    <source>
        <dbReference type="ARBA" id="ARBA00023288"/>
    </source>
</evidence>
<protein>
    <recommendedName>
        <fullName evidence="17 18">RING finger protein Z</fullName>
        <shortName evidence="17 18">Protein Z</shortName>
    </recommendedName>
    <alternativeName>
        <fullName evidence="17 18">Zinc-binding protein</fullName>
    </alternativeName>
</protein>
<evidence type="ECO:0000256" key="7">
    <source>
        <dbReference type="ARBA" id="ARBA00022707"/>
    </source>
</evidence>
<comment type="domain">
    <text evidence="17">Late-budding domains (L domains) are short sequence motifs essential for viral particle budding. They recruit proteins of the host ESCRT machinery (Endosomal Sorting Complex Required for Transport) or ESCRT-associated proteins.</text>
</comment>
<evidence type="ECO:0000256" key="17">
    <source>
        <dbReference type="HAMAP-Rule" id="MF_04087"/>
    </source>
</evidence>
<evidence type="ECO:0000256" key="19">
    <source>
        <dbReference type="PIRSR" id="PIRSR004030-1"/>
    </source>
</evidence>
<comment type="subunit">
    <text evidence="17">Interacts with protein NP; this interaction probably directs the encapsidated genome to budding sites. Interacts (via RING domain) with polymerase L; this interaction inhibits viral transcription and replication, Z partially blocks the product exit tunnel for the releasing nascent RNA product. Interacts with the glycoprotein complex; this interaction plays a role in virion budding. Interacts with host eIF4E; this interaction results in eIF4E reduced affinity for its substrate, the 5'-m7 G cap structure. Interacts (via late-budding domain) with host TSG101; this interaction is essential for budding and release of viral particles. Interacts with host RPLP0; this interaction may serve to load ribosome-like particles inside the virion. Interacts with host PML; this interaction induces PML bodies redistribution in the cytoplasm upon viral infection.</text>
</comment>
<dbReference type="PIRSF" id="PIRSF004030">
    <property type="entry name" value="Z_ArenaV"/>
    <property type="match status" value="1"/>
</dbReference>
<evidence type="ECO:0000256" key="6">
    <source>
        <dbReference type="ARBA" id="ARBA00022637"/>
    </source>
</evidence>
<comment type="function">
    <text evidence="16">Plays a crucial role in virion assembly and budding. Expressed late in the virus life cycle, it acts as an inhibitor of viral transcription and RNA synthesis by interacting with the viral polymerase L. Presumably recruits the NP encapsidated genome to cellular membranes at budding sites via direct interaction with NP. Plays critical roles in the final steps of viral release by interacting with host TSG101, a member of the vacuolar protein-sorting pathway and using other cellular host proteins involved in vesicle formation pathway. The budding of the virus progeny occurs after association of protein Z with the viral glycoprotein complex SSP-GP1-GP2 at the cell periphery, step that requires myristoylation of protein Z. Also selectively represses protein production by associating with host eIF4E. In cell-based minigenome assay, has an inhibitory effect on the ribonucleoprotein machinery (vRNP), which is responsible for the replication and transcription of the viral genome.</text>
</comment>
<dbReference type="InterPro" id="IPR024183">
    <property type="entry name" value="RING_finger_Z_arenaviridae"/>
</dbReference>
<dbReference type="GO" id="GO:0003723">
    <property type="term" value="F:RNA binding"/>
    <property type="evidence" value="ECO:0007669"/>
    <property type="project" value="UniProtKB-UniRule"/>
</dbReference>
<sequence length="93" mass="10364">MGTKMSKRSEPAPPQIEDEANRATLLPDATNMGPIFCRSCWFENKGLINCSNHYLCLSCLTLLLTVSDRCPICKHPLPTKIKVSNLPTCPKME</sequence>
<feature type="chain" id="PRO_5035018297" description="RING finger protein Z" evidence="17">
    <location>
        <begin position="2"/>
        <end position="93"/>
    </location>
</feature>
<proteinExistence type="inferred from homology"/>
<evidence type="ECO:0000259" key="21">
    <source>
        <dbReference type="Pfam" id="PF03854"/>
    </source>
</evidence>
<name>A0A8F1NKQ8_9VIRU</name>
<evidence type="ECO:0000256" key="5">
    <source>
        <dbReference type="ARBA" id="ARBA00022612"/>
    </source>
</evidence>
<keyword evidence="4 17" id="KW-0945">Host-virus interaction</keyword>
<evidence type="ECO:0000256" key="20">
    <source>
        <dbReference type="SAM" id="MobiDB-lite"/>
    </source>
</evidence>
<evidence type="ECO:0000256" key="2">
    <source>
        <dbReference type="ARBA" id="ARBA00022462"/>
    </source>
</evidence>
<keyword evidence="3 17" id="KW-1032">Host cell membrane</keyword>
<gene>
    <name evidence="17" type="primary">Z</name>
</gene>
<dbReference type="GO" id="GO:0020002">
    <property type="term" value="C:host cell plasma membrane"/>
    <property type="evidence" value="ECO:0007669"/>
    <property type="project" value="UniProtKB-SubCell"/>
</dbReference>
<evidence type="ECO:0000256" key="4">
    <source>
        <dbReference type="ARBA" id="ARBA00022581"/>
    </source>
</evidence>
<keyword evidence="23" id="KW-1185">Reference proteome</keyword>
<comment type="PTM">
    <text evidence="17">Myristoylation is required for the role of RING finger protein Z in assembly and budding.</text>
</comment>
<dbReference type="Proteomes" id="UP000888280">
    <property type="component" value="Genome"/>
</dbReference>
<reference evidence="22" key="1">
    <citation type="journal article" date="2021" name="Viruses">
        <title>Multiple Mammarenaviruses Circulating in Angolan Rodents.</title>
        <authorList>
            <person name="Tesikova J."/>
            <person name="Krasova J."/>
            <person name="Gouy de Bellocq J."/>
        </authorList>
    </citation>
    <scope>NUCLEOTIDE SEQUENCE</scope>
    <source>
        <strain evidence="22">ANG0052</strain>
    </source>
</reference>
<evidence type="ECO:0000313" key="23">
    <source>
        <dbReference type="Proteomes" id="UP000888280"/>
    </source>
</evidence>
<keyword evidence="7 17" id="KW-0519">Myristate</keyword>
<feature type="initiator methionine" description="Removed; by host" evidence="17">
    <location>
        <position position="1"/>
    </location>
</feature>
<dbReference type="InterPro" id="IPR003224">
    <property type="entry name" value="Z_RING_Znf"/>
</dbReference>
<dbReference type="SUPFAM" id="SSF57850">
    <property type="entry name" value="RING/U-box"/>
    <property type="match status" value="1"/>
</dbReference>
<keyword evidence="13 17" id="KW-0472">Membrane</keyword>
<evidence type="ECO:0000256" key="16">
    <source>
        <dbReference type="ARBA" id="ARBA00093315"/>
    </source>
</evidence>
<evidence type="ECO:0000256" key="11">
    <source>
        <dbReference type="ARBA" id="ARBA00022844"/>
    </source>
</evidence>
<feature type="lipid moiety-binding region" description="N-myristoyl glycine; by host" evidence="17 19">
    <location>
        <position position="2"/>
    </location>
</feature>
<evidence type="ECO:0000256" key="9">
    <source>
        <dbReference type="ARBA" id="ARBA00022771"/>
    </source>
</evidence>
<evidence type="ECO:0000256" key="12">
    <source>
        <dbReference type="ARBA" id="ARBA00022870"/>
    </source>
</evidence>
<dbReference type="GO" id="GO:0044220">
    <property type="term" value="C:host cell perinuclear region of cytoplasm"/>
    <property type="evidence" value="ECO:0007669"/>
    <property type="project" value="UniProtKB-SubCell"/>
</dbReference>
<evidence type="ECO:0000256" key="14">
    <source>
        <dbReference type="ARBA" id="ARBA00023200"/>
    </source>
</evidence>
<evidence type="ECO:0000256" key="13">
    <source>
        <dbReference type="ARBA" id="ARBA00023136"/>
    </source>
</evidence>
<keyword evidence="8 17" id="KW-0479">Metal-binding</keyword>
<evidence type="ECO:0000313" key="22">
    <source>
        <dbReference type="EMBL" id="QWQ58022.1"/>
    </source>
</evidence>
<keyword evidence="6 17" id="KW-1198">Viral budding</keyword>